<protein>
    <submittedName>
        <fullName evidence="3">Nuclease-like protein</fullName>
    </submittedName>
</protein>
<feature type="domain" description="NERD" evidence="2">
    <location>
        <begin position="56"/>
        <end position="151"/>
    </location>
</feature>
<proteinExistence type="predicted"/>
<evidence type="ECO:0000259" key="2">
    <source>
        <dbReference type="PROSITE" id="PS50965"/>
    </source>
</evidence>
<name>A0A4R6DKC1_9MICO</name>
<evidence type="ECO:0000313" key="3">
    <source>
        <dbReference type="EMBL" id="TDN44608.1"/>
    </source>
</evidence>
<sequence length="217" mass="23297">MAQQDRNAAGASARREYERRQARDEARIRDRWGHGKLGNIAVALSDERQSTAAWKTGADGEARVGAALDSIASPDVAVVHDRRVPGSRANIDHIVVTRGGVWVIDTKRYRSKRPALRVEGGLLRPRVEKLVVGGDRTALVDGVLRQRDLVAAVVGPVPVLASLCFVDADWPLFGGSFTTRGVLVCWPQKLVARLGAGQGEVDVPAVAAAVAARFPRA</sequence>
<dbReference type="EMBL" id="SNVW01000004">
    <property type="protein sequence ID" value="TDN44608.1"/>
    <property type="molecule type" value="Genomic_DNA"/>
</dbReference>
<dbReference type="Pfam" id="PF08378">
    <property type="entry name" value="NERD"/>
    <property type="match status" value="1"/>
</dbReference>
<gene>
    <name evidence="3" type="ORF">EDF64_1049</name>
</gene>
<organism evidence="3 4">
    <name type="scientific">Curtobacterium flaccumfaciens</name>
    <dbReference type="NCBI Taxonomy" id="2035"/>
    <lineage>
        <taxon>Bacteria</taxon>
        <taxon>Bacillati</taxon>
        <taxon>Actinomycetota</taxon>
        <taxon>Actinomycetes</taxon>
        <taxon>Micrococcales</taxon>
        <taxon>Microbacteriaceae</taxon>
        <taxon>Curtobacterium</taxon>
    </lineage>
</organism>
<evidence type="ECO:0000313" key="4">
    <source>
        <dbReference type="Proteomes" id="UP000295764"/>
    </source>
</evidence>
<feature type="region of interest" description="Disordered" evidence="1">
    <location>
        <begin position="1"/>
        <end position="24"/>
    </location>
</feature>
<accession>A0A4R6DKC1</accession>
<dbReference type="RefSeq" id="WP_133519318.1">
    <property type="nucleotide sequence ID" value="NZ_SNVW01000004.1"/>
</dbReference>
<dbReference type="AlphaFoldDB" id="A0A4R6DKC1"/>
<dbReference type="OrthoDB" id="4246706at2"/>
<comment type="caution">
    <text evidence="3">The sequence shown here is derived from an EMBL/GenBank/DDBJ whole genome shotgun (WGS) entry which is preliminary data.</text>
</comment>
<feature type="compositionally biased region" description="Basic and acidic residues" evidence="1">
    <location>
        <begin position="13"/>
        <end position="24"/>
    </location>
</feature>
<reference evidence="3 4" key="1">
    <citation type="submission" date="2019-03" db="EMBL/GenBank/DDBJ databases">
        <title>Genomic analyses of the natural microbiome of Caenorhabditis elegans.</title>
        <authorList>
            <person name="Samuel B."/>
        </authorList>
    </citation>
    <scope>NUCLEOTIDE SEQUENCE [LARGE SCALE GENOMIC DNA]</scope>
    <source>
        <strain evidence="3 4">JUb65</strain>
    </source>
</reference>
<dbReference type="PROSITE" id="PS50965">
    <property type="entry name" value="NERD"/>
    <property type="match status" value="1"/>
</dbReference>
<evidence type="ECO:0000256" key="1">
    <source>
        <dbReference type="SAM" id="MobiDB-lite"/>
    </source>
</evidence>
<dbReference type="InterPro" id="IPR011528">
    <property type="entry name" value="NERD"/>
</dbReference>
<dbReference type="Proteomes" id="UP000295764">
    <property type="component" value="Unassembled WGS sequence"/>
</dbReference>